<name>A0A388L323_CHABU</name>
<organism evidence="1 2">
    <name type="scientific">Chara braunii</name>
    <name type="common">Braun's stonewort</name>
    <dbReference type="NCBI Taxonomy" id="69332"/>
    <lineage>
        <taxon>Eukaryota</taxon>
        <taxon>Viridiplantae</taxon>
        <taxon>Streptophyta</taxon>
        <taxon>Charophyceae</taxon>
        <taxon>Charales</taxon>
        <taxon>Characeae</taxon>
        <taxon>Chara</taxon>
    </lineage>
</organism>
<feature type="non-terminal residue" evidence="1">
    <location>
        <position position="1"/>
    </location>
</feature>
<proteinExistence type="predicted"/>
<sequence length="125" mass="14562">LDGIGKGLNPRFDISEIARPYALELLRLREAGIDYVFKDLKKRWDRQARAFNNLFRGPDRVAKLERIVTKLEQGDLKLRVRTLESERAFKRVAAVQNNLERVWTSWIPHSVVFSFSPLLVTLMLP</sequence>
<comment type="caution">
    <text evidence="1">The sequence shown here is derived from an EMBL/GenBank/DDBJ whole genome shotgun (WGS) entry which is preliminary data.</text>
</comment>
<dbReference type="OrthoDB" id="427480at2759"/>
<dbReference type="Proteomes" id="UP000265515">
    <property type="component" value="Unassembled WGS sequence"/>
</dbReference>
<reference evidence="1 2" key="1">
    <citation type="journal article" date="2018" name="Cell">
        <title>The Chara Genome: Secondary Complexity and Implications for Plant Terrestrialization.</title>
        <authorList>
            <person name="Nishiyama T."/>
            <person name="Sakayama H."/>
            <person name="Vries J.D."/>
            <person name="Buschmann H."/>
            <person name="Saint-Marcoux D."/>
            <person name="Ullrich K.K."/>
            <person name="Haas F.B."/>
            <person name="Vanderstraeten L."/>
            <person name="Becker D."/>
            <person name="Lang D."/>
            <person name="Vosolsobe S."/>
            <person name="Rombauts S."/>
            <person name="Wilhelmsson P.K.I."/>
            <person name="Janitza P."/>
            <person name="Kern R."/>
            <person name="Heyl A."/>
            <person name="Rumpler F."/>
            <person name="Villalobos L.I.A.C."/>
            <person name="Clay J.M."/>
            <person name="Skokan R."/>
            <person name="Toyoda A."/>
            <person name="Suzuki Y."/>
            <person name="Kagoshima H."/>
            <person name="Schijlen E."/>
            <person name="Tajeshwar N."/>
            <person name="Catarino B."/>
            <person name="Hetherington A.J."/>
            <person name="Saltykova A."/>
            <person name="Bonnot C."/>
            <person name="Breuninger H."/>
            <person name="Symeonidi A."/>
            <person name="Radhakrishnan G.V."/>
            <person name="Van Nieuwerburgh F."/>
            <person name="Deforce D."/>
            <person name="Chang C."/>
            <person name="Karol K.G."/>
            <person name="Hedrich R."/>
            <person name="Ulvskov P."/>
            <person name="Glockner G."/>
            <person name="Delwiche C.F."/>
            <person name="Petrasek J."/>
            <person name="Van de Peer Y."/>
            <person name="Friml J."/>
            <person name="Beilby M."/>
            <person name="Dolan L."/>
            <person name="Kohara Y."/>
            <person name="Sugano S."/>
            <person name="Fujiyama A."/>
            <person name="Delaux P.-M."/>
            <person name="Quint M."/>
            <person name="TheiBen G."/>
            <person name="Hagemann M."/>
            <person name="Harholt J."/>
            <person name="Dunand C."/>
            <person name="Zachgo S."/>
            <person name="Langdale J."/>
            <person name="Maumus F."/>
            <person name="Straeten D.V.D."/>
            <person name="Gould S.B."/>
            <person name="Rensing S.A."/>
        </authorList>
    </citation>
    <scope>NUCLEOTIDE SEQUENCE [LARGE SCALE GENOMIC DNA]</scope>
    <source>
        <strain evidence="1 2">S276</strain>
    </source>
</reference>
<dbReference type="STRING" id="69332.A0A388L323"/>
<evidence type="ECO:0000313" key="1">
    <source>
        <dbReference type="EMBL" id="GBG76696.1"/>
    </source>
</evidence>
<evidence type="ECO:0000313" key="2">
    <source>
        <dbReference type="Proteomes" id="UP000265515"/>
    </source>
</evidence>
<gene>
    <name evidence="1" type="ORF">CBR_g22914</name>
</gene>
<accession>A0A388L323</accession>
<dbReference type="EMBL" id="BFEA01000251">
    <property type="protein sequence ID" value="GBG76696.1"/>
    <property type="molecule type" value="Genomic_DNA"/>
</dbReference>
<protein>
    <submittedName>
        <fullName evidence="1">Uncharacterized protein</fullName>
    </submittedName>
</protein>
<dbReference type="AlphaFoldDB" id="A0A388L323"/>
<keyword evidence="2" id="KW-1185">Reference proteome</keyword>